<dbReference type="AlphaFoldDB" id="F2D2P9"/>
<organism evidence="2">
    <name type="scientific">Hordeum vulgare subsp. vulgare</name>
    <name type="common">Domesticated barley</name>
    <dbReference type="NCBI Taxonomy" id="112509"/>
    <lineage>
        <taxon>Eukaryota</taxon>
        <taxon>Viridiplantae</taxon>
        <taxon>Streptophyta</taxon>
        <taxon>Embryophyta</taxon>
        <taxon>Tracheophyta</taxon>
        <taxon>Spermatophyta</taxon>
        <taxon>Magnoliopsida</taxon>
        <taxon>Liliopsida</taxon>
        <taxon>Poales</taxon>
        <taxon>Poaceae</taxon>
        <taxon>BOP clade</taxon>
        <taxon>Pooideae</taxon>
        <taxon>Triticodae</taxon>
        <taxon>Triticeae</taxon>
        <taxon>Hordeinae</taxon>
        <taxon>Hordeum</taxon>
    </lineage>
</organism>
<accession>F2D2P9</accession>
<feature type="compositionally biased region" description="Low complexity" evidence="1">
    <location>
        <begin position="22"/>
        <end position="37"/>
    </location>
</feature>
<reference evidence="2" key="1">
    <citation type="journal article" date="2011" name="Plant Physiol.">
        <title>Comprehensive sequence analysis of 24,783 barley full-length cDNAs derived from 12 clone libraries.</title>
        <authorList>
            <person name="Matsumoto T."/>
            <person name="Tanaka T."/>
            <person name="Sakai H."/>
            <person name="Amano N."/>
            <person name="Kanamori H."/>
            <person name="Kurita K."/>
            <person name="Kikuta A."/>
            <person name="Kamiya K."/>
            <person name="Yamamoto M."/>
            <person name="Ikawa H."/>
            <person name="Fujii N."/>
            <person name="Hori K."/>
            <person name="Itoh T."/>
            <person name="Sato K."/>
        </authorList>
    </citation>
    <scope>NUCLEOTIDE SEQUENCE</scope>
    <source>
        <tissue evidence="2">Shoot</tissue>
    </source>
</reference>
<feature type="compositionally biased region" description="Polar residues" evidence="1">
    <location>
        <begin position="1"/>
        <end position="20"/>
    </location>
</feature>
<evidence type="ECO:0000256" key="1">
    <source>
        <dbReference type="SAM" id="MobiDB-lite"/>
    </source>
</evidence>
<sequence length="88" mass="9561">MQMVSKANLSSTSCMSSTTPVAAARRSSGSSLSLTSACTESTRKPRSERVVNSRLAFLRCHSHCSPSELKRPWPRKSTSMEMARSPLG</sequence>
<proteinExistence type="evidence at transcript level"/>
<protein>
    <submittedName>
        <fullName evidence="2">Predicted protein</fullName>
    </submittedName>
</protein>
<feature type="region of interest" description="Disordered" evidence="1">
    <location>
        <begin position="65"/>
        <end position="88"/>
    </location>
</feature>
<feature type="region of interest" description="Disordered" evidence="1">
    <location>
        <begin position="1"/>
        <end position="49"/>
    </location>
</feature>
<evidence type="ECO:0000313" key="2">
    <source>
        <dbReference type="EMBL" id="BAJ89370.1"/>
    </source>
</evidence>
<name>F2D2P9_HORVV</name>
<dbReference type="EMBL" id="AK358156">
    <property type="protein sequence ID" value="BAJ89370.1"/>
    <property type="molecule type" value="mRNA"/>
</dbReference>